<dbReference type="EMBL" id="CP002156">
    <property type="protein sequence ID" value="ADM10719.1"/>
    <property type="molecule type" value="Genomic_DNA"/>
</dbReference>
<dbReference type="HOGENOM" id="CLU_002351_7_1_5"/>
<dbReference type="GO" id="GO:0003825">
    <property type="term" value="F:alpha,alpha-trehalose-phosphate synthase (UDP-forming) activity"/>
    <property type="evidence" value="ECO:0007669"/>
    <property type="project" value="TreeGrafter"/>
</dbReference>
<evidence type="ECO:0000313" key="2">
    <source>
        <dbReference type="EMBL" id="ADM10719.1"/>
    </source>
</evidence>
<dbReference type="SUPFAM" id="SSF53756">
    <property type="entry name" value="UDP-Glycosyltransferase/glycogen phosphorylase"/>
    <property type="match status" value="1"/>
</dbReference>
<evidence type="ECO:0000313" key="3">
    <source>
        <dbReference type="Proteomes" id="UP000001302"/>
    </source>
</evidence>
<reference evidence="2 3" key="2">
    <citation type="journal article" date="2011" name="J. Bacteriol.">
        <title>Complete genome sequence of strain HTCC2503T of Parvularcula bermudensis, the type species of the order "Parvularculales" in the class Alphaproteobacteria.</title>
        <authorList>
            <person name="Oh H.M."/>
            <person name="Kang I."/>
            <person name="Vergin K.L."/>
            <person name="Kang D."/>
            <person name="Rhee K.H."/>
            <person name="Giovannoni S.J."/>
            <person name="Cho J.C."/>
        </authorList>
    </citation>
    <scope>NUCLEOTIDE SEQUENCE [LARGE SCALE GENOMIC DNA]</scope>
    <source>
        <strain evidence="3">ATCC BAA-594 / HTCC2503 / KCTC 12087</strain>
    </source>
</reference>
<dbReference type="InterPro" id="IPR012764">
    <property type="entry name" value="Gluc_glyc_Psyn"/>
</dbReference>
<dbReference type="AlphaFoldDB" id="E0TGW0"/>
<evidence type="ECO:0000256" key="1">
    <source>
        <dbReference type="ARBA" id="ARBA00008799"/>
    </source>
</evidence>
<dbReference type="PANTHER" id="PTHR10788">
    <property type="entry name" value="TREHALOSE-6-PHOSPHATE SYNTHASE"/>
    <property type="match status" value="1"/>
</dbReference>
<dbReference type="eggNOG" id="COG0380">
    <property type="taxonomic scope" value="Bacteria"/>
</dbReference>
<dbReference type="PANTHER" id="PTHR10788:SF106">
    <property type="entry name" value="BCDNA.GH08860"/>
    <property type="match status" value="1"/>
</dbReference>
<keyword evidence="3" id="KW-1185">Reference proteome</keyword>
<proteinExistence type="inferred from homology"/>
<protein>
    <submittedName>
        <fullName evidence="2">Alpha,alpha-trehalose-phosphate synthase</fullName>
    </submittedName>
</protein>
<sequence length="511" mass="57658">MSTKSKSDLVILYHRQPYEEVVENGQTTFKENKSPNGIVPTLKGFCASADKGTWVAWKQVAPKQQSKFQRRVTIEDDYGDYDVVRLPLSADQVKSFYHVTSKEAFWPVLHSFPWLFSSENSNWDTFREVNRLFAEAACEEVSDDGLIWIHDYNLWLAPYYIRKIKPDTKIAFFHHTPFPSADIFNVLPWREEIVDSLLCTDLLGFHIPRYAENFCGVARALRGVDLADRLDVFPPLVSSGMALSEPTVTPYIEHKGRRIVIDSRPIGTNPPLIQDYLSRFDAGERVAEIRSEIGDLHLIISVGRVDYTKGAKETLEAFDRLLSRRPELTGKVKLMMVCAAAAQGMTIYRTAQREIERLVGSINGKYGTLGWTPIMLTMRPIPFEELVSYFRVADTCWITPVRDGLNLVAKEYIAAKEGSSGALVLSEFAGVAVELPQAILTNPYSANDMDAAIDCAIDMSVEERKERMKALYETVTTWDIRFWAQHVTGLFDELRGKKSTKATTGAAEDAA</sequence>
<reference evidence="3" key="1">
    <citation type="submission" date="2010-08" db="EMBL/GenBank/DDBJ databases">
        <title>Genome sequence of Parvularcula bermudensis HTCC2503.</title>
        <authorList>
            <person name="Kang D.-M."/>
            <person name="Oh H.-M."/>
            <person name="Cho J.-C."/>
        </authorList>
    </citation>
    <scope>NUCLEOTIDE SEQUENCE [LARGE SCALE GENOMIC DNA]</scope>
    <source>
        <strain evidence="3">ATCC BAA-594 / HTCC2503 / KCTC 12087</strain>
    </source>
</reference>
<dbReference type="STRING" id="314260.PB2503_13409"/>
<dbReference type="GO" id="GO:0005992">
    <property type="term" value="P:trehalose biosynthetic process"/>
    <property type="evidence" value="ECO:0007669"/>
    <property type="project" value="InterPro"/>
</dbReference>
<gene>
    <name evidence="2" type="ordered locus">PB2503_13409</name>
</gene>
<dbReference type="NCBIfam" id="TIGR02398">
    <property type="entry name" value="gluc_glyc_Psyn"/>
    <property type="match status" value="1"/>
</dbReference>
<dbReference type="GO" id="GO:0051473">
    <property type="term" value="P:glucosylglycerol biosynthetic process"/>
    <property type="evidence" value="ECO:0007669"/>
    <property type="project" value="InterPro"/>
</dbReference>
<dbReference type="OrthoDB" id="9815690at2"/>
<accession>E0TGW0</accession>
<dbReference type="RefSeq" id="WP_013301693.1">
    <property type="nucleotide sequence ID" value="NC_014414.1"/>
</dbReference>
<comment type="similarity">
    <text evidence="1">Belongs to the glycosyltransferase 20 family.</text>
</comment>
<dbReference type="Gene3D" id="3.40.50.2000">
    <property type="entry name" value="Glycogen Phosphorylase B"/>
    <property type="match status" value="2"/>
</dbReference>
<dbReference type="CDD" id="cd03788">
    <property type="entry name" value="GT20_TPS"/>
    <property type="match status" value="1"/>
</dbReference>
<dbReference type="InterPro" id="IPR001830">
    <property type="entry name" value="Glyco_trans_20"/>
</dbReference>
<organism evidence="2 3">
    <name type="scientific">Parvularcula bermudensis (strain ATCC BAA-594 / HTCC2503 / KCTC 12087)</name>
    <dbReference type="NCBI Taxonomy" id="314260"/>
    <lineage>
        <taxon>Bacteria</taxon>
        <taxon>Pseudomonadati</taxon>
        <taxon>Pseudomonadota</taxon>
        <taxon>Alphaproteobacteria</taxon>
        <taxon>Parvularculales</taxon>
        <taxon>Parvularculaceae</taxon>
        <taxon>Parvularcula</taxon>
    </lineage>
</organism>
<dbReference type="Pfam" id="PF00982">
    <property type="entry name" value="Glyco_transf_20"/>
    <property type="match status" value="1"/>
</dbReference>
<dbReference type="Proteomes" id="UP000001302">
    <property type="component" value="Chromosome"/>
</dbReference>
<dbReference type="KEGG" id="pbr:PB2503_13409"/>
<name>E0TGW0_PARBH</name>
<dbReference type="CAZy" id="GT20">
    <property type="family name" value="Glycosyltransferase Family 20"/>
</dbReference>